<protein>
    <submittedName>
        <fullName evidence="4">Armadillo-type protein</fullName>
    </submittedName>
</protein>
<dbReference type="InterPro" id="IPR013598">
    <property type="entry name" value="Exportin-1/Importin-b-like"/>
</dbReference>
<dbReference type="Pfam" id="PF03810">
    <property type="entry name" value="IBN_N"/>
    <property type="match status" value="1"/>
</dbReference>
<dbReference type="InterPro" id="IPR058537">
    <property type="entry name" value="TPR_TNPO3_IPO13_4th"/>
</dbReference>
<organism evidence="4 5">
    <name type="scientific">Sphaerosporella brunnea</name>
    <dbReference type="NCBI Taxonomy" id="1250544"/>
    <lineage>
        <taxon>Eukaryota</taxon>
        <taxon>Fungi</taxon>
        <taxon>Dikarya</taxon>
        <taxon>Ascomycota</taxon>
        <taxon>Pezizomycotina</taxon>
        <taxon>Pezizomycetes</taxon>
        <taxon>Pezizales</taxon>
        <taxon>Pyronemataceae</taxon>
        <taxon>Sphaerosporella</taxon>
    </lineage>
</organism>
<dbReference type="PROSITE" id="PS50166">
    <property type="entry name" value="IMPORTIN_B_NT"/>
    <property type="match status" value="1"/>
</dbReference>
<dbReference type="EMBL" id="VXIS01000141">
    <property type="protein sequence ID" value="KAA8901778.1"/>
    <property type="molecule type" value="Genomic_DNA"/>
</dbReference>
<comment type="function">
    <text evidence="2">tRNA nucleus export receptor which facilitates tRNA translocation across the nuclear pore complex. Involved in pre-tRNA splicing, probably by affecting the interaction of pre-tRNA with splicing endonuclease.</text>
</comment>
<dbReference type="GO" id="GO:0005634">
    <property type="term" value="C:nucleus"/>
    <property type="evidence" value="ECO:0007669"/>
    <property type="project" value="UniProtKB-ARBA"/>
</dbReference>
<keyword evidence="5" id="KW-1185">Reference proteome</keyword>
<feature type="domain" description="Importin N-terminal" evidence="3">
    <location>
        <begin position="35"/>
        <end position="102"/>
    </location>
</feature>
<dbReference type="GO" id="GO:0006606">
    <property type="term" value="P:protein import into nucleus"/>
    <property type="evidence" value="ECO:0007669"/>
    <property type="project" value="TreeGrafter"/>
</dbReference>
<dbReference type="FunCoup" id="A0A5J5ESI8">
    <property type="interactions" value="1285"/>
</dbReference>
<dbReference type="Pfam" id="PF24138">
    <property type="entry name" value="TPR_TNPO3_IPO13_2nd"/>
    <property type="match status" value="1"/>
</dbReference>
<name>A0A5J5ESI8_9PEZI</name>
<dbReference type="InterPro" id="IPR001494">
    <property type="entry name" value="Importin-beta_N"/>
</dbReference>
<dbReference type="OrthoDB" id="435593at2759"/>
<comment type="caution">
    <text evidence="4">The sequence shown here is derived from an EMBL/GenBank/DDBJ whole genome shotgun (WGS) entry which is preliminary data.</text>
</comment>
<dbReference type="InterPro" id="IPR016024">
    <property type="entry name" value="ARM-type_fold"/>
</dbReference>
<dbReference type="InParanoid" id="A0A5J5ESI8"/>
<dbReference type="Pfam" id="PF24140">
    <property type="entry name" value="TPR_TNPO3_IPO13_3rd"/>
    <property type="match status" value="1"/>
</dbReference>
<proteinExistence type="predicted"/>
<dbReference type="GO" id="GO:0005737">
    <property type="term" value="C:cytoplasm"/>
    <property type="evidence" value="ECO:0007669"/>
    <property type="project" value="TreeGrafter"/>
</dbReference>
<dbReference type="PANTHER" id="PTHR12363">
    <property type="entry name" value="TRANSPORTIN 3 AND IMPORTIN 13"/>
    <property type="match status" value="1"/>
</dbReference>
<dbReference type="GO" id="GO:0008033">
    <property type="term" value="P:tRNA processing"/>
    <property type="evidence" value="ECO:0007669"/>
    <property type="project" value="UniProtKB-KW"/>
</dbReference>
<evidence type="ECO:0000256" key="1">
    <source>
        <dbReference type="ARBA" id="ARBA00022694"/>
    </source>
</evidence>
<dbReference type="FunFam" id="1.25.10.10:FF:000266">
    <property type="entry name" value="mRNA transport regulator MTR10"/>
    <property type="match status" value="1"/>
</dbReference>
<gene>
    <name evidence="4" type="ORF">FN846DRAFT_780983</name>
</gene>
<dbReference type="Pfam" id="PF24139">
    <property type="entry name" value="TPR_TNPO3_IPO13_4th"/>
    <property type="match status" value="1"/>
</dbReference>
<dbReference type="PANTHER" id="PTHR12363:SF53">
    <property type="entry name" value="MRNA TRANSPORT REGULATOR MTR10"/>
    <property type="match status" value="1"/>
</dbReference>
<accession>A0A5J5ESI8</accession>
<dbReference type="SUPFAM" id="SSF48371">
    <property type="entry name" value="ARM repeat"/>
    <property type="match status" value="1"/>
</dbReference>
<evidence type="ECO:0000256" key="2">
    <source>
        <dbReference type="ARBA" id="ARBA00025147"/>
    </source>
</evidence>
<dbReference type="Proteomes" id="UP000326924">
    <property type="component" value="Unassembled WGS sequence"/>
</dbReference>
<dbReference type="InterPro" id="IPR057942">
    <property type="entry name" value="TPR_TNPO3_IPO13_3rd"/>
</dbReference>
<dbReference type="InterPro" id="IPR057941">
    <property type="entry name" value="TPR_TNPO3_IPO13_2nd"/>
</dbReference>
<evidence type="ECO:0000313" key="5">
    <source>
        <dbReference type="Proteomes" id="UP000326924"/>
    </source>
</evidence>
<dbReference type="AlphaFoldDB" id="A0A5J5ESI8"/>
<dbReference type="Gene3D" id="1.25.10.10">
    <property type="entry name" value="Leucine-rich Repeat Variant"/>
    <property type="match status" value="1"/>
</dbReference>
<dbReference type="Pfam" id="PF08389">
    <property type="entry name" value="Xpo1"/>
    <property type="match status" value="1"/>
</dbReference>
<keyword evidence="1" id="KW-0819">tRNA processing</keyword>
<dbReference type="InterPro" id="IPR051345">
    <property type="entry name" value="Importin_beta-like_NTR"/>
</dbReference>
<dbReference type="GO" id="GO:0031267">
    <property type="term" value="F:small GTPase binding"/>
    <property type="evidence" value="ECO:0007669"/>
    <property type="project" value="InterPro"/>
</dbReference>
<dbReference type="InterPro" id="IPR011989">
    <property type="entry name" value="ARM-like"/>
</dbReference>
<dbReference type="SMART" id="SM00913">
    <property type="entry name" value="IBN_N"/>
    <property type="match status" value="1"/>
</dbReference>
<evidence type="ECO:0000313" key="4">
    <source>
        <dbReference type="EMBL" id="KAA8901778.1"/>
    </source>
</evidence>
<evidence type="ECO:0000259" key="3">
    <source>
        <dbReference type="PROSITE" id="PS50166"/>
    </source>
</evidence>
<reference evidence="4 5" key="1">
    <citation type="submission" date="2019-09" db="EMBL/GenBank/DDBJ databases">
        <title>Draft genome of the ectomycorrhizal ascomycete Sphaerosporella brunnea.</title>
        <authorList>
            <consortium name="DOE Joint Genome Institute"/>
            <person name="Benucci G.M."/>
            <person name="Marozzi G."/>
            <person name="Antonielli L."/>
            <person name="Sanchez S."/>
            <person name="Marco P."/>
            <person name="Wang X."/>
            <person name="Falini L.B."/>
            <person name="Barry K."/>
            <person name="Haridas S."/>
            <person name="Lipzen A."/>
            <person name="Labutti K."/>
            <person name="Grigoriev I.V."/>
            <person name="Murat C."/>
            <person name="Martin F."/>
            <person name="Albertini E."/>
            <person name="Donnini D."/>
            <person name="Bonito G."/>
        </authorList>
    </citation>
    <scope>NUCLEOTIDE SEQUENCE [LARGE SCALE GENOMIC DNA]</scope>
    <source>
        <strain evidence="4 5">Sb_GMNB300</strain>
    </source>
</reference>
<sequence length="969" mass="109466">MATSNGLPPETQFAPVLAALGTMQGNQDRQAKHQATEFLEQFQKSPEAWNFGHAVLQSETIGVEAKLFAASTLKGKITYDLHQLPRDSLFALRDSLINLLVAYRTGARPIRTQLCVCLAGLALQMLEWRDVIDLVVQALGTDAQSSVVLLEFLTVLPEEVTEGRKVSLSEDELLQRTQELLTDNAAKVLALLVQYVTVTGVDKPTPALIACLNSWLREINCQDVVKTPLIDSLFAAFHNDTSFDEAVDCVCTMFRETREVDESTEVIEVLYPRLISLRPKIDEAAKAEDIDTYKGITRLFAEAGEAWAVLIARMPAQFRALVEGIEECAQKDEGREAISLTFGFWYDLKNYLVLEHYMDARMHYADVYGRLVDTMINHLQYPKGDAEDLFDGDREYEEKFREFRHAMGDVLKDCCEVIGSADCLSKAFEKVKAWMEDHAKQTPENRLKCVNWQKLEAPLFSLRAMGRMIPSEEEVILPQIMQLLVQLPEHEKVRFAATLVLGRYTEWTAKHPEYLQLQMNYITNGFQQGSKDVAQAAAMALKFFCQDCGKLLVDNITQLHEFYENVSPSLPLSSLYEITDGVAHVVASQPLDKIFDALMLFCSPIATRLMEKANTATDNDKKCKLADEIQLLTIFVQVVHPHVPDGQDNPMIRFWQSIVPVLSTILDGFVDFLPICEQVGRFYRSMLISYRTAMLPLLPQVAHKLTTSFEKSHQGIFLWVSGTVIREFGDEEFTDEQTRNSVVEFLNQQCLSMFRLLNNTHPKEIPDVIEDFFRFIADGIMFHPAKIILSNLLQPIIEASLAALDLEQIEPLLSVLQFLRDLLGYGREAPPNSHYPKPPLEVRNAVQTAAQAMGERITQRILSGLMYSFPSDCVTDSSGVMLELVELCPVQMIQWIKGTLELLPAGSVSPAEAQKFLKGVETAAANKDWNKIRYTLRDFTAWYRRKNVTPRSTITRIAGTENPRFRFGG</sequence>